<dbReference type="InterPro" id="IPR019956">
    <property type="entry name" value="Ubiquitin_dom"/>
</dbReference>
<protein>
    <recommendedName>
        <fullName evidence="1">Ubiquitin-like domain-containing protein</fullName>
    </recommendedName>
</protein>
<accession>G4Z9P4</accession>
<feature type="non-terminal residue" evidence="2">
    <location>
        <position position="82"/>
    </location>
</feature>
<gene>
    <name evidence="2" type="ORF">PHYSODRAFT_370609</name>
</gene>
<proteinExistence type="predicted"/>
<feature type="non-terminal residue" evidence="2">
    <location>
        <position position="1"/>
    </location>
</feature>
<evidence type="ECO:0000313" key="3">
    <source>
        <dbReference type="Proteomes" id="UP000002640"/>
    </source>
</evidence>
<keyword evidence="3" id="KW-1185">Reference proteome</keyword>
<dbReference type="SMR" id="G4Z9P4"/>
<feature type="domain" description="Ubiquitin-like" evidence="1">
    <location>
        <begin position="7"/>
        <end position="82"/>
    </location>
</feature>
<name>G4Z9P4_PHYSP</name>
<reference evidence="2 3" key="1">
    <citation type="journal article" date="2006" name="Science">
        <title>Phytophthora genome sequences uncover evolutionary origins and mechanisms of pathogenesis.</title>
        <authorList>
            <person name="Tyler B.M."/>
            <person name="Tripathy S."/>
            <person name="Zhang X."/>
            <person name="Dehal P."/>
            <person name="Jiang R.H."/>
            <person name="Aerts A."/>
            <person name="Arredondo F.D."/>
            <person name="Baxter L."/>
            <person name="Bensasson D."/>
            <person name="Beynon J.L."/>
            <person name="Chapman J."/>
            <person name="Damasceno C.M."/>
            <person name="Dorrance A.E."/>
            <person name="Dou D."/>
            <person name="Dickerman A.W."/>
            <person name="Dubchak I.L."/>
            <person name="Garbelotto M."/>
            <person name="Gijzen M."/>
            <person name="Gordon S.G."/>
            <person name="Govers F."/>
            <person name="Grunwald N.J."/>
            <person name="Huang W."/>
            <person name="Ivors K.L."/>
            <person name="Jones R.W."/>
            <person name="Kamoun S."/>
            <person name="Krampis K."/>
            <person name="Lamour K.H."/>
            <person name="Lee M.K."/>
            <person name="McDonald W.H."/>
            <person name="Medina M."/>
            <person name="Meijer H.J."/>
            <person name="Nordberg E.K."/>
            <person name="Maclean D.J."/>
            <person name="Ospina-Giraldo M.D."/>
            <person name="Morris P.F."/>
            <person name="Phuntumart V."/>
            <person name="Putnam N.H."/>
            <person name="Rash S."/>
            <person name="Rose J.K."/>
            <person name="Sakihama Y."/>
            <person name="Salamov A.A."/>
            <person name="Savidor A."/>
            <person name="Scheuring C.F."/>
            <person name="Smith B.M."/>
            <person name="Sobral B.W."/>
            <person name="Terry A."/>
            <person name="Torto-Alalibo T.A."/>
            <person name="Win J."/>
            <person name="Xu Z."/>
            <person name="Zhang H."/>
            <person name="Grigoriev I.V."/>
            <person name="Rokhsar D.S."/>
            <person name="Boore J.L."/>
        </authorList>
    </citation>
    <scope>NUCLEOTIDE SEQUENCE [LARGE SCALE GENOMIC DNA]</scope>
    <source>
        <strain evidence="2 3">P6497</strain>
    </source>
</reference>
<organism evidence="2 3">
    <name type="scientific">Phytophthora sojae (strain P6497)</name>
    <name type="common">Soybean stem and root rot agent</name>
    <name type="synonym">Phytophthora megasperma f. sp. glycines</name>
    <dbReference type="NCBI Taxonomy" id="1094619"/>
    <lineage>
        <taxon>Eukaryota</taxon>
        <taxon>Sar</taxon>
        <taxon>Stramenopiles</taxon>
        <taxon>Oomycota</taxon>
        <taxon>Peronosporomycetes</taxon>
        <taxon>Peronosporales</taxon>
        <taxon>Peronosporaceae</taxon>
        <taxon>Phytophthora</taxon>
    </lineage>
</organism>
<dbReference type="AlphaFoldDB" id="G4Z9P4"/>
<dbReference type="STRING" id="1094619.G4Z9P4"/>
<sequence>RSKGATMMVFVTTLSGRIDAIGCTPTDTVASIKARIQDKEGIAPEDQRLTHAGKRLQDHLTLAAYNIQNLSTVYLSARLLGG</sequence>
<dbReference type="InterPro" id="IPR050158">
    <property type="entry name" value="Ubiquitin_ubiquitin-like"/>
</dbReference>
<dbReference type="EMBL" id="JH159153">
    <property type="protein sequence ID" value="EGZ19158.1"/>
    <property type="molecule type" value="Genomic_DNA"/>
</dbReference>
<evidence type="ECO:0000259" key="1">
    <source>
        <dbReference type="PROSITE" id="PS50053"/>
    </source>
</evidence>
<dbReference type="InterPro" id="IPR000626">
    <property type="entry name" value="Ubiquitin-like_dom"/>
</dbReference>
<dbReference type="GeneID" id="20650349"/>
<dbReference type="Gene3D" id="3.10.20.90">
    <property type="entry name" value="Phosphatidylinositol 3-kinase Catalytic Subunit, Chain A, domain 1"/>
    <property type="match status" value="1"/>
</dbReference>
<dbReference type="KEGG" id="psoj:PHYSODRAFT_370609"/>
<dbReference type="FunFam" id="3.10.20.90:FF:000205">
    <property type="entry name" value="2'-5'-oligoadenylate synthase-like protein 2"/>
    <property type="match status" value="1"/>
</dbReference>
<dbReference type="PROSITE" id="PS50053">
    <property type="entry name" value="UBIQUITIN_2"/>
    <property type="match status" value="1"/>
</dbReference>
<dbReference type="Pfam" id="PF00240">
    <property type="entry name" value="ubiquitin"/>
    <property type="match status" value="1"/>
</dbReference>
<dbReference type="PRINTS" id="PR00348">
    <property type="entry name" value="UBIQUITIN"/>
</dbReference>
<dbReference type="PANTHER" id="PTHR10666">
    <property type="entry name" value="UBIQUITIN"/>
    <property type="match status" value="1"/>
</dbReference>
<dbReference type="SMART" id="SM00213">
    <property type="entry name" value="UBQ"/>
    <property type="match status" value="1"/>
</dbReference>
<dbReference type="Proteomes" id="UP000002640">
    <property type="component" value="Unassembled WGS sequence"/>
</dbReference>
<dbReference type="InParanoid" id="G4Z9P4"/>
<dbReference type="SUPFAM" id="SSF54236">
    <property type="entry name" value="Ubiquitin-like"/>
    <property type="match status" value="1"/>
</dbReference>
<dbReference type="OMA" id="CQTIANY"/>
<dbReference type="RefSeq" id="XP_009521875.1">
    <property type="nucleotide sequence ID" value="XM_009523580.1"/>
</dbReference>
<evidence type="ECO:0000313" key="2">
    <source>
        <dbReference type="EMBL" id="EGZ19158.1"/>
    </source>
</evidence>
<dbReference type="InterPro" id="IPR029071">
    <property type="entry name" value="Ubiquitin-like_domsf"/>
</dbReference>